<dbReference type="InterPro" id="IPR019587">
    <property type="entry name" value="Polyketide_cyclase/dehydratase"/>
</dbReference>
<comment type="caution">
    <text evidence="1">The sequence shown here is derived from an EMBL/GenBank/DDBJ whole genome shotgun (WGS) entry which is preliminary data.</text>
</comment>
<name>A0A2T0RH82_9ACTN</name>
<protein>
    <submittedName>
        <fullName evidence="1">Polyketide cyclase/dehydrase/lipid transport protein</fullName>
    </submittedName>
</protein>
<sequence>MITISRTFTAAAAPDPVLAYLRDLANADEWDPAARRTVRTGAGPLAVGATWHKESRILGVTTELTYTLVAADAETLVFAGRNEGATSTEALRVRPAAGGSEVSFHVELELHGLAKLATPILRAEFEKLGTRTAARLAAVLGRLAPA</sequence>
<dbReference type="Pfam" id="PF10604">
    <property type="entry name" value="Polyketide_cyc2"/>
    <property type="match status" value="1"/>
</dbReference>
<keyword evidence="2" id="KW-1185">Reference proteome</keyword>
<evidence type="ECO:0000313" key="1">
    <source>
        <dbReference type="EMBL" id="PRY20533.1"/>
    </source>
</evidence>
<evidence type="ECO:0000313" key="2">
    <source>
        <dbReference type="Proteomes" id="UP000239209"/>
    </source>
</evidence>
<dbReference type="Gene3D" id="3.30.530.20">
    <property type="match status" value="1"/>
</dbReference>
<dbReference type="Proteomes" id="UP000239209">
    <property type="component" value="Unassembled WGS sequence"/>
</dbReference>
<dbReference type="SUPFAM" id="SSF55961">
    <property type="entry name" value="Bet v1-like"/>
    <property type="match status" value="1"/>
</dbReference>
<organism evidence="1 2">
    <name type="scientific">Pseudosporangium ferrugineum</name>
    <dbReference type="NCBI Taxonomy" id="439699"/>
    <lineage>
        <taxon>Bacteria</taxon>
        <taxon>Bacillati</taxon>
        <taxon>Actinomycetota</taxon>
        <taxon>Actinomycetes</taxon>
        <taxon>Micromonosporales</taxon>
        <taxon>Micromonosporaceae</taxon>
        <taxon>Pseudosporangium</taxon>
    </lineage>
</organism>
<proteinExistence type="predicted"/>
<dbReference type="AlphaFoldDB" id="A0A2T0RH82"/>
<dbReference type="RefSeq" id="WP_106130498.1">
    <property type="nucleotide sequence ID" value="NZ_PVZG01000023.1"/>
</dbReference>
<dbReference type="OrthoDB" id="3371087at2"/>
<reference evidence="1 2" key="1">
    <citation type="submission" date="2018-03" db="EMBL/GenBank/DDBJ databases">
        <title>Genomic Encyclopedia of Archaeal and Bacterial Type Strains, Phase II (KMG-II): from individual species to whole genera.</title>
        <authorList>
            <person name="Goeker M."/>
        </authorList>
    </citation>
    <scope>NUCLEOTIDE SEQUENCE [LARGE SCALE GENOMIC DNA]</scope>
    <source>
        <strain evidence="1 2">DSM 45348</strain>
    </source>
</reference>
<accession>A0A2T0RH82</accession>
<dbReference type="EMBL" id="PVZG01000023">
    <property type="protein sequence ID" value="PRY20533.1"/>
    <property type="molecule type" value="Genomic_DNA"/>
</dbReference>
<gene>
    <name evidence="1" type="ORF">CLV70_1231</name>
</gene>
<dbReference type="InterPro" id="IPR023393">
    <property type="entry name" value="START-like_dom_sf"/>
</dbReference>